<dbReference type="GO" id="GO:0004867">
    <property type="term" value="F:serine-type endopeptidase inhibitor activity"/>
    <property type="evidence" value="ECO:0007669"/>
    <property type="project" value="InterPro"/>
</dbReference>
<comment type="similarity">
    <text evidence="2">Belongs to the serpin family.</text>
</comment>
<keyword evidence="6" id="KW-1185">Reference proteome</keyword>
<sequence length="512" mass="57139">MKNKLLIAIIFSAFLLIAPSVKAANYTDYQTVDKNKTWTIVFNGNVGFDDVTKQAITVTDSNGNPVNVSIQSGTDSKTVIVTAPQEGYTSGESYILNIGTKVHSNKGKALKKEYKLHFNIENDTDTMPIKTIDINEDSSVIQGNNNFAFNLMKQLTNKDKDKNIIISPLSISTILAETQNGANGQTKDEILNAIGLKNIDDKSINEQYYNTLNYYNSLNYMSSNSARLRVADSIWVNKNLSLTKSFVDTSKKYYNSEVNSVDFGAPDTVGTINQWVDKNTDGQIKKAINNIDESEKAILVNAISFKGAWENEFYPNNTKQEDFTLSSGEKVKIDTMQSTITNSYLKEDNFQAVRLPYYGGLEMDLFLPDRAVSVNDFMKEATKENFDKWLKEFSVADVNMKIPKFKLEYEEDNMKDVLKNLGMQQAFDPEKSSLDGISKSTFISDIIHKTCISVDEKGTEAAAITVEIACGSPAPVEHEKVDFVVDRPFVFAIRDCKTGAVIFIGKVENPRG</sequence>
<organism evidence="5 6">
    <name type="scientific">Clostridium carboxidivorans P7</name>
    <dbReference type="NCBI Taxonomy" id="536227"/>
    <lineage>
        <taxon>Bacteria</taxon>
        <taxon>Bacillati</taxon>
        <taxon>Bacillota</taxon>
        <taxon>Clostridia</taxon>
        <taxon>Eubacteriales</taxon>
        <taxon>Clostridiaceae</taxon>
        <taxon>Clostridium</taxon>
    </lineage>
</organism>
<evidence type="ECO:0000256" key="3">
    <source>
        <dbReference type="SAM" id="SignalP"/>
    </source>
</evidence>
<dbReference type="STRING" id="536227.Ccar_15855"/>
<dbReference type="PATRIC" id="fig|536227.13.peg.3325"/>
<dbReference type="InterPro" id="IPR036186">
    <property type="entry name" value="Serpin_sf"/>
</dbReference>
<dbReference type="RefSeq" id="WP_007063926.1">
    <property type="nucleotide sequence ID" value="NZ_ACVI01000152.1"/>
</dbReference>
<dbReference type="InterPro" id="IPR042185">
    <property type="entry name" value="Serpin_sf_2"/>
</dbReference>
<dbReference type="PANTHER" id="PTHR11461:SF211">
    <property type="entry name" value="GH10112P-RELATED"/>
    <property type="match status" value="1"/>
</dbReference>
<evidence type="ECO:0000313" key="6">
    <source>
        <dbReference type="Proteomes" id="UP000004198"/>
    </source>
</evidence>
<dbReference type="OrthoDB" id="9764871at2"/>
<dbReference type="eggNOG" id="COG4826">
    <property type="taxonomic scope" value="Bacteria"/>
</dbReference>
<dbReference type="PROSITE" id="PS00284">
    <property type="entry name" value="SERPIN"/>
    <property type="match status" value="1"/>
</dbReference>
<dbReference type="AlphaFoldDB" id="C6Q1X4"/>
<feature type="chain" id="PRO_5009951182" evidence="3">
    <location>
        <begin position="24"/>
        <end position="512"/>
    </location>
</feature>
<dbReference type="Pfam" id="PF00079">
    <property type="entry name" value="Serpin"/>
    <property type="match status" value="1"/>
</dbReference>
<dbReference type="KEGG" id="cck:Ccar_15855"/>
<comment type="caution">
    <text evidence="5">The sequence shown here is derived from an EMBL/GenBank/DDBJ whole genome shotgun (WGS) entry which is preliminary data.</text>
</comment>
<dbReference type="PANTHER" id="PTHR11461">
    <property type="entry name" value="SERINE PROTEASE INHIBITOR, SERPIN"/>
    <property type="match status" value="1"/>
</dbReference>
<dbReference type="InterPro" id="IPR023796">
    <property type="entry name" value="Serpin_dom"/>
</dbReference>
<gene>
    <name evidence="5" type="ORF">CcarbDRAFT_5042</name>
</gene>
<dbReference type="Gene3D" id="2.30.39.10">
    <property type="entry name" value="Alpha-1-antitrypsin, domain 1"/>
    <property type="match status" value="1"/>
</dbReference>
<feature type="signal peptide" evidence="3">
    <location>
        <begin position="1"/>
        <end position="23"/>
    </location>
</feature>
<dbReference type="Proteomes" id="UP000004198">
    <property type="component" value="Unassembled WGS sequence"/>
</dbReference>
<dbReference type="SUPFAM" id="SSF56574">
    <property type="entry name" value="Serpins"/>
    <property type="match status" value="1"/>
</dbReference>
<dbReference type="eggNOG" id="COG4886">
    <property type="taxonomic scope" value="Bacteria"/>
</dbReference>
<proteinExistence type="inferred from homology"/>
<accession>C6Q1X4</accession>
<dbReference type="InterPro" id="IPR023795">
    <property type="entry name" value="Serpin_CS"/>
</dbReference>
<dbReference type="InterPro" id="IPR032812">
    <property type="entry name" value="SbsA_Ig"/>
</dbReference>
<dbReference type="Pfam" id="PF13205">
    <property type="entry name" value="Big_5"/>
    <property type="match status" value="1"/>
</dbReference>
<evidence type="ECO:0000256" key="1">
    <source>
        <dbReference type="ARBA" id="ARBA00022729"/>
    </source>
</evidence>
<feature type="domain" description="Serpin" evidence="4">
    <location>
        <begin position="149"/>
        <end position="510"/>
    </location>
</feature>
<dbReference type="GO" id="GO:0005615">
    <property type="term" value="C:extracellular space"/>
    <property type="evidence" value="ECO:0007669"/>
    <property type="project" value="InterPro"/>
</dbReference>
<dbReference type="InterPro" id="IPR042178">
    <property type="entry name" value="Serpin_sf_1"/>
</dbReference>
<dbReference type="Gene3D" id="3.30.497.10">
    <property type="entry name" value="Antithrombin, subunit I, domain 2"/>
    <property type="match status" value="1"/>
</dbReference>
<protein>
    <submittedName>
        <fullName evidence="5">Proteinase inhibitor I4 serpin</fullName>
    </submittedName>
</protein>
<dbReference type="EMBL" id="ACVI01000152">
    <property type="protein sequence ID" value="EET84512.1"/>
    <property type="molecule type" value="Genomic_DNA"/>
</dbReference>
<evidence type="ECO:0000259" key="4">
    <source>
        <dbReference type="SMART" id="SM00093"/>
    </source>
</evidence>
<evidence type="ECO:0000256" key="2">
    <source>
        <dbReference type="RuleBase" id="RU000411"/>
    </source>
</evidence>
<dbReference type="CDD" id="cd19589">
    <property type="entry name" value="serpin_tengpin-like"/>
    <property type="match status" value="1"/>
</dbReference>
<name>C6Q1X4_9CLOT</name>
<keyword evidence="1 3" id="KW-0732">Signal</keyword>
<dbReference type="InterPro" id="IPR000215">
    <property type="entry name" value="Serpin_fam"/>
</dbReference>
<dbReference type="SMART" id="SM00093">
    <property type="entry name" value="SERPIN"/>
    <property type="match status" value="1"/>
</dbReference>
<reference evidence="5 6" key="1">
    <citation type="submission" date="2009-06" db="EMBL/GenBank/DDBJ databases">
        <title>The draft genome of Clostridium carboxidivorans P7.</title>
        <authorList>
            <consortium name="US DOE Joint Genome Institute (JGI-PGF)"/>
            <person name="Lucas S."/>
            <person name="Copeland A."/>
            <person name="Lapidus A."/>
            <person name="Glavina del Rio T."/>
            <person name="Tice H."/>
            <person name="Bruce D."/>
            <person name="Goodwin L."/>
            <person name="Pitluck S."/>
            <person name="Larimer F."/>
            <person name="Land M.L."/>
            <person name="Hauser L."/>
            <person name="Hemme C.L."/>
        </authorList>
    </citation>
    <scope>NUCLEOTIDE SEQUENCE [LARGE SCALE GENOMIC DNA]</scope>
    <source>
        <strain evidence="5 6">P7</strain>
    </source>
</reference>
<evidence type="ECO:0000313" key="5">
    <source>
        <dbReference type="EMBL" id="EET84512.1"/>
    </source>
</evidence>